<comment type="catalytic activity">
    <reaction evidence="1">
        <text>a 1,2-diacyl-sn-glycero-3-phospho-(1D-myo-inositol) + ATP = a 1,2-diacyl-sn-glycero-3-phospho-(1D-myo-inositol-3-phosphate) + ADP + H(+)</text>
        <dbReference type="Rhea" id="RHEA:12709"/>
        <dbReference type="ChEBI" id="CHEBI:15378"/>
        <dbReference type="ChEBI" id="CHEBI:30616"/>
        <dbReference type="ChEBI" id="CHEBI:57880"/>
        <dbReference type="ChEBI" id="CHEBI:58088"/>
        <dbReference type="ChEBI" id="CHEBI:456216"/>
        <dbReference type="EC" id="2.7.1.137"/>
    </reaction>
</comment>
<feature type="domain" description="PI3K-RBD" evidence="14">
    <location>
        <begin position="422"/>
        <end position="521"/>
    </location>
</feature>
<dbReference type="PROSITE" id="PS51545">
    <property type="entry name" value="PIK_HELICAL"/>
    <property type="match status" value="1"/>
</dbReference>
<dbReference type="GO" id="GO:0035091">
    <property type="term" value="F:phosphatidylinositol binding"/>
    <property type="evidence" value="ECO:0007669"/>
    <property type="project" value="InterPro"/>
</dbReference>
<dbReference type="SMART" id="SM00312">
    <property type="entry name" value="PX"/>
    <property type="match status" value="1"/>
</dbReference>
<dbReference type="GO" id="GO:0005737">
    <property type="term" value="C:cytoplasm"/>
    <property type="evidence" value="ECO:0007669"/>
    <property type="project" value="TreeGrafter"/>
</dbReference>
<dbReference type="InterPro" id="IPR002420">
    <property type="entry name" value="PI3K-type_C2_dom"/>
</dbReference>
<evidence type="ECO:0000259" key="13">
    <source>
        <dbReference type="PROSITE" id="PS51545"/>
    </source>
</evidence>
<dbReference type="InterPro" id="IPR036871">
    <property type="entry name" value="PX_dom_sf"/>
</dbReference>
<keyword evidence="5" id="KW-0418">Kinase</keyword>
<feature type="domain" description="PI3K/PI4K catalytic" evidence="12">
    <location>
        <begin position="1117"/>
        <end position="1392"/>
    </location>
</feature>
<dbReference type="Pfam" id="PF00787">
    <property type="entry name" value="PX"/>
    <property type="match status" value="1"/>
</dbReference>
<dbReference type="Pfam" id="PF00613">
    <property type="entry name" value="PI3Ka"/>
    <property type="match status" value="1"/>
</dbReference>
<dbReference type="InterPro" id="IPR000008">
    <property type="entry name" value="C2_dom"/>
</dbReference>
<name>A0A1I8A4Z1_9BILA</name>
<dbReference type="PROSITE" id="PS51546">
    <property type="entry name" value="PI3K_RBD"/>
    <property type="match status" value="1"/>
</dbReference>
<dbReference type="Gene3D" id="3.30.1010.10">
    <property type="entry name" value="Phosphatidylinositol 3-kinase Catalytic Subunit, Chain A, domain 4"/>
    <property type="match status" value="1"/>
</dbReference>
<sequence length="1715" mass="194762">MYKPQWSQGAGESAWERFLFQEKPRSSRNSCRVGIAVVVRAQPSPLSRTFAISAACTAPRCKFVVSSAVCGLCTVCIAHTPTKGSRQSNRGVISVHLFLAISADRHLRHIGELGRLSLSCVMSLLEQRKALALPRITYERERSQAEASENLIAFEDVNESVRRQQIEEIQRLYNESPQTQQNSLTFAPYAHSHLPNVGGSDWRSISFPTRLSHASAMPTPTRELSWQHDGLGNSVPSSSTNQGQNYQPKPSFLWKQDSFQTSQDIGRGPTSPMNNAPLIVPFRPMSTRLINGDLIDLGEPDGLDMSLDAIHQFDPLWRPQEVAPVIADMSDATPTVEAGWSVPPEIPNRTSSLIPSKDIMLEAPDSKAKSEYTADDLSIHTAEPISAKQLYILRSSHSYPTFESNFLFYAPVVDYYTTSASSVKITVLKDYSWPRSVDPSDDYISFTCNTSTTISEILNNVLMTFLSPEELSANGQIPTDQYGLKIFGLDEFVPINCKVGQCPHLAKALTFGKDFRLEIGKLQTLTSSTSNARNTPRKHFSRACVQESELNVVLDVLKKEMRKAEENFGTDLFPASTHAVLQTLKSLCVLFHRVEPFDLWEAIMQYSSAETKTDFLRYTAEIYAAVFRLIHVYTRSSNAKFRLDSDPRQSSDDRHCDDRQKHSDELRPIRDVVDVTEKILIFVESVHNLPEEWVATYESFYMAVHLIHGTAELTRGWCGVPCSVDTSSFFPSLKMNLWVAFNVPICVTPRETRFLLVLYGVKKVDPANPEANTARTTSMGANLNPQKSTRPGYLERSVQLACSSSPLFDSTAMYSQGPFMIPLKRGDSVHPWGPRPMVCCPTEAIAIVGFPILSHDIRFPPVINVDSGITRDFAQLDCNMQEYLLDILEAMTSNILTQDEKETLWEKRHCLTHLPHALPLVLASAVGWDWASLNNTYRLISDWTDLSPVQAIELLLPHFADITVRRKAVEWLRKSSSEFLFNFLPQLIEALRFETWECSSLAVFLLDISVRDNRFAFEVYWQLQIRIENSTNRGYSSRCQMLQEELLHTIGVAFSSAVNRQHALLARLDEMSQSMRACPENRMLHVLHQHMNTLDADLLNDNVRLPLIPSFLCTGIAVGKCNYFNSLTKPIKVAFRGLNMQYQIIYKVGDDMRQDAIVLQMVRMMNEIWLNDLLDLRMIIFRCLPTGIKKGMIELVNDCQTLREIQSAQGATGVFRDDVLNNWLLKQNPSEFKYKIAMENFQRSCAGWCVATYLLGIGDRHNDNILVTTAGHVFHIDFGKYMGDWQMAAGFKRDRVPFIFTSDMAYVINSGSQQSTEHYQNFVDHCCKAFNLLRKKHSLLLNLMKLMVCSGVPGMDSAAVSFVQNNLMLNLTETEATVQFTRMIQESLQSKFPRINFFAHTLAQLKNSSSLIAKLSGGRDNPNMLSFAHRLYTQEADGKISSVKVVRFEKWFMPEKTYVYRIEVRRKNMNVFTTVYRTFDEFNELYMKLYGRFPIAILPPITRRTTMGRSNIRSVALRRQFEIQLFLHKLFELSDEICHCDLIYTFFHSIYRDCDPSAFNKGRNSPQAEDDNSSNVNNAGNVFLRLSYAEQRGSLSIFVGHAKHLPLVGSGQPPDSYVKTYMRPDPQRSSKRKTQVVRNTQNPTFNEEITYNLLGEYPPSTTMLKVAVWHYGSSIVKDNCMLGCVYIPLTKLNDVKVDRKGVKTLENWYELSRYE</sequence>
<dbReference type="SUPFAM" id="SSF48371">
    <property type="entry name" value="ARM repeat"/>
    <property type="match status" value="1"/>
</dbReference>
<dbReference type="CDD" id="cd04012">
    <property type="entry name" value="C2A_PI3K_class_II"/>
    <property type="match status" value="1"/>
</dbReference>
<evidence type="ECO:0000259" key="11">
    <source>
        <dbReference type="PROSITE" id="PS50195"/>
    </source>
</evidence>
<evidence type="ECO:0000256" key="7">
    <source>
        <dbReference type="ARBA" id="ARBA00023098"/>
    </source>
</evidence>
<keyword evidence="3" id="KW-0808">Transferase</keyword>
<comment type="similarity">
    <text evidence="8">Belongs to the PI3/PI4-kinase family.</text>
</comment>
<dbReference type="InterPro" id="IPR016024">
    <property type="entry name" value="ARM-type_fold"/>
</dbReference>
<dbReference type="WBParaSite" id="L893_g32633.t1">
    <property type="protein sequence ID" value="L893_g32633.t1"/>
    <property type="gene ID" value="L893_g32633"/>
</dbReference>
<evidence type="ECO:0000256" key="8">
    <source>
        <dbReference type="PROSITE-ProRule" id="PRU00880"/>
    </source>
</evidence>
<protein>
    <recommendedName>
        <fullName evidence="2">phosphatidylinositol 3-kinase</fullName>
        <ecNumber evidence="2">2.7.1.137</ecNumber>
    </recommendedName>
</protein>
<feature type="domain" description="PIK helical" evidence="13">
    <location>
        <begin position="870"/>
        <end position="1049"/>
    </location>
</feature>
<reference evidence="17" key="1">
    <citation type="submission" date="2016-11" db="UniProtKB">
        <authorList>
            <consortium name="WormBaseParasite"/>
        </authorList>
    </citation>
    <scope>IDENTIFICATION</scope>
</reference>
<dbReference type="GO" id="GO:0016477">
    <property type="term" value="P:cell migration"/>
    <property type="evidence" value="ECO:0007669"/>
    <property type="project" value="TreeGrafter"/>
</dbReference>
<dbReference type="SUPFAM" id="SSF64268">
    <property type="entry name" value="PX domain"/>
    <property type="match status" value="1"/>
</dbReference>
<dbReference type="PROSITE" id="PS50195">
    <property type="entry name" value="PX"/>
    <property type="match status" value="1"/>
</dbReference>
<dbReference type="InterPro" id="IPR042236">
    <property type="entry name" value="PI3K_accessory_sf"/>
</dbReference>
<dbReference type="PROSITE" id="PS51547">
    <property type="entry name" value="C2_PI3K"/>
    <property type="match status" value="1"/>
</dbReference>
<evidence type="ECO:0000259" key="15">
    <source>
        <dbReference type="PROSITE" id="PS51547"/>
    </source>
</evidence>
<dbReference type="Gene3D" id="1.10.1070.11">
    <property type="entry name" value="Phosphatidylinositol 3-/4-kinase, catalytic domain"/>
    <property type="match status" value="1"/>
</dbReference>
<dbReference type="GO" id="GO:0005942">
    <property type="term" value="C:phosphatidylinositol 3-kinase complex"/>
    <property type="evidence" value="ECO:0007669"/>
    <property type="project" value="TreeGrafter"/>
</dbReference>
<dbReference type="GO" id="GO:0048015">
    <property type="term" value="P:phosphatidylinositol-mediated signaling"/>
    <property type="evidence" value="ECO:0007669"/>
    <property type="project" value="TreeGrafter"/>
</dbReference>
<dbReference type="InterPro" id="IPR035892">
    <property type="entry name" value="C2_domain_sf"/>
</dbReference>
<organism evidence="16 17">
    <name type="scientific">Steinernema glaseri</name>
    <dbReference type="NCBI Taxonomy" id="37863"/>
    <lineage>
        <taxon>Eukaryota</taxon>
        <taxon>Metazoa</taxon>
        <taxon>Ecdysozoa</taxon>
        <taxon>Nematoda</taxon>
        <taxon>Chromadorea</taxon>
        <taxon>Rhabditida</taxon>
        <taxon>Tylenchina</taxon>
        <taxon>Panagrolaimomorpha</taxon>
        <taxon>Strongyloidoidea</taxon>
        <taxon>Steinernematidae</taxon>
        <taxon>Steinernema</taxon>
    </lineage>
</organism>
<evidence type="ECO:0000259" key="14">
    <source>
        <dbReference type="PROSITE" id="PS51546"/>
    </source>
</evidence>
<dbReference type="Pfam" id="PF00168">
    <property type="entry name" value="C2"/>
    <property type="match status" value="1"/>
</dbReference>
<dbReference type="SMART" id="SM00145">
    <property type="entry name" value="PI3Ka"/>
    <property type="match status" value="1"/>
</dbReference>
<dbReference type="PROSITE" id="PS00916">
    <property type="entry name" value="PI3_4_KINASE_2"/>
    <property type="match status" value="1"/>
</dbReference>
<dbReference type="PANTHER" id="PTHR10048:SF14">
    <property type="entry name" value="LD28067P"/>
    <property type="match status" value="1"/>
</dbReference>
<evidence type="ECO:0000256" key="5">
    <source>
        <dbReference type="ARBA" id="ARBA00022777"/>
    </source>
</evidence>
<evidence type="ECO:0000256" key="3">
    <source>
        <dbReference type="ARBA" id="ARBA00022679"/>
    </source>
</evidence>
<dbReference type="Gene3D" id="3.30.1520.10">
    <property type="entry name" value="Phox-like domain"/>
    <property type="match status" value="1"/>
</dbReference>
<dbReference type="InterPro" id="IPR011009">
    <property type="entry name" value="Kinase-like_dom_sf"/>
</dbReference>
<dbReference type="PROSITE" id="PS50004">
    <property type="entry name" value="C2"/>
    <property type="match status" value="1"/>
</dbReference>
<dbReference type="InterPro" id="IPR000341">
    <property type="entry name" value="PI3K_Ras-bd_dom"/>
</dbReference>
<evidence type="ECO:0000259" key="10">
    <source>
        <dbReference type="PROSITE" id="PS50004"/>
    </source>
</evidence>
<dbReference type="GO" id="GO:0005524">
    <property type="term" value="F:ATP binding"/>
    <property type="evidence" value="ECO:0007669"/>
    <property type="project" value="UniProtKB-KW"/>
</dbReference>
<keyword evidence="7" id="KW-0443">Lipid metabolism</keyword>
<feature type="region of interest" description="Disordered" evidence="9">
    <location>
        <begin position="220"/>
        <end position="250"/>
    </location>
</feature>
<dbReference type="PROSITE" id="PS50290">
    <property type="entry name" value="PI3_4_KINASE_3"/>
    <property type="match status" value="1"/>
</dbReference>
<dbReference type="Pfam" id="PF00454">
    <property type="entry name" value="PI3_PI4_kinase"/>
    <property type="match status" value="1"/>
</dbReference>
<dbReference type="SUPFAM" id="SSF56112">
    <property type="entry name" value="Protein kinase-like (PK-like)"/>
    <property type="match status" value="1"/>
</dbReference>
<dbReference type="CDD" id="cd05166">
    <property type="entry name" value="PI3Kc_II"/>
    <property type="match status" value="1"/>
</dbReference>
<dbReference type="FunFam" id="3.30.1010.10:FF:000001">
    <property type="entry name" value="Phosphatidylinositol 4-phosphate 3-kinase C2 domain-containing subunit beta"/>
    <property type="match status" value="1"/>
</dbReference>
<evidence type="ECO:0000256" key="2">
    <source>
        <dbReference type="ARBA" id="ARBA00012073"/>
    </source>
</evidence>
<dbReference type="FunFam" id="1.10.1070.11:FF:000001">
    <property type="entry name" value="Phosphatidylinositol 4,5-bisphosphate 3-kinase catalytic subunit"/>
    <property type="match status" value="1"/>
</dbReference>
<evidence type="ECO:0000256" key="9">
    <source>
        <dbReference type="SAM" id="MobiDB-lite"/>
    </source>
</evidence>
<feature type="domain" description="C2 PI3K-type" evidence="15">
    <location>
        <begin position="675"/>
        <end position="860"/>
    </location>
</feature>
<dbReference type="Gene3D" id="2.60.40.150">
    <property type="entry name" value="C2 domain"/>
    <property type="match status" value="2"/>
</dbReference>
<dbReference type="InterPro" id="IPR018936">
    <property type="entry name" value="PI3/4_kinase_CS"/>
</dbReference>
<dbReference type="InterPro" id="IPR001263">
    <property type="entry name" value="PI3K_accessory_dom"/>
</dbReference>
<proteinExistence type="inferred from homology"/>
<dbReference type="PANTHER" id="PTHR10048">
    <property type="entry name" value="PHOSPHATIDYLINOSITOL KINASE"/>
    <property type="match status" value="1"/>
</dbReference>
<dbReference type="SMART" id="SM00142">
    <property type="entry name" value="PI3K_C2"/>
    <property type="match status" value="1"/>
</dbReference>
<keyword evidence="6" id="KW-0067">ATP-binding</keyword>
<evidence type="ECO:0000313" key="16">
    <source>
        <dbReference type="Proteomes" id="UP000095287"/>
    </source>
</evidence>
<dbReference type="SUPFAM" id="SSF49562">
    <property type="entry name" value="C2 domain (Calcium/lipid-binding domain, CaLB)"/>
    <property type="match status" value="2"/>
</dbReference>
<dbReference type="Gene3D" id="1.25.40.70">
    <property type="entry name" value="Phosphatidylinositol 3-kinase, accessory domain (PIK)"/>
    <property type="match status" value="1"/>
</dbReference>
<dbReference type="GO" id="GO:0016303">
    <property type="term" value="F:1-phosphatidylinositol-3-kinase activity"/>
    <property type="evidence" value="ECO:0007669"/>
    <property type="project" value="UniProtKB-EC"/>
</dbReference>
<feature type="domain" description="C2" evidence="10">
    <location>
        <begin position="1578"/>
        <end position="1709"/>
    </location>
</feature>
<evidence type="ECO:0000256" key="4">
    <source>
        <dbReference type="ARBA" id="ARBA00022741"/>
    </source>
</evidence>
<keyword evidence="16" id="KW-1185">Reference proteome</keyword>
<dbReference type="InterPro" id="IPR001683">
    <property type="entry name" value="PX_dom"/>
</dbReference>
<feature type="compositionally biased region" description="Polar residues" evidence="9">
    <location>
        <begin position="234"/>
        <end position="248"/>
    </location>
</feature>
<evidence type="ECO:0000259" key="12">
    <source>
        <dbReference type="PROSITE" id="PS50290"/>
    </source>
</evidence>
<dbReference type="InterPro" id="IPR015433">
    <property type="entry name" value="PI3/4_kinase"/>
</dbReference>
<dbReference type="InterPro" id="IPR036940">
    <property type="entry name" value="PI3/4_kinase_cat_sf"/>
</dbReference>
<feature type="region of interest" description="Disordered" evidence="9">
    <location>
        <begin position="643"/>
        <end position="662"/>
    </location>
</feature>
<evidence type="ECO:0000256" key="1">
    <source>
        <dbReference type="ARBA" id="ARBA00001498"/>
    </source>
</evidence>
<feature type="domain" description="PX" evidence="11">
    <location>
        <begin position="1438"/>
        <end position="1554"/>
    </location>
</feature>
<accession>A0A1I8A4Z1</accession>
<dbReference type="SMART" id="SM00239">
    <property type="entry name" value="C2"/>
    <property type="match status" value="1"/>
</dbReference>
<dbReference type="InterPro" id="IPR000403">
    <property type="entry name" value="PI3/4_kinase_cat_dom"/>
</dbReference>
<evidence type="ECO:0000313" key="17">
    <source>
        <dbReference type="WBParaSite" id="L893_g32633.t1"/>
    </source>
</evidence>
<dbReference type="GO" id="GO:0005886">
    <property type="term" value="C:plasma membrane"/>
    <property type="evidence" value="ECO:0007669"/>
    <property type="project" value="TreeGrafter"/>
</dbReference>
<dbReference type="GO" id="GO:0035005">
    <property type="term" value="F:1-phosphatidylinositol-4-phosphate 3-kinase activity"/>
    <property type="evidence" value="ECO:0007669"/>
    <property type="project" value="TreeGrafter"/>
</dbReference>
<dbReference type="EC" id="2.7.1.137" evidence="2"/>
<dbReference type="GO" id="GO:0043491">
    <property type="term" value="P:phosphatidylinositol 3-kinase/protein kinase B signal transduction"/>
    <property type="evidence" value="ECO:0007669"/>
    <property type="project" value="TreeGrafter"/>
</dbReference>
<dbReference type="SMART" id="SM00146">
    <property type="entry name" value="PI3Kc"/>
    <property type="match status" value="1"/>
</dbReference>
<keyword evidence="4" id="KW-0547">Nucleotide-binding</keyword>
<dbReference type="Proteomes" id="UP000095287">
    <property type="component" value="Unplaced"/>
</dbReference>
<evidence type="ECO:0000256" key="6">
    <source>
        <dbReference type="ARBA" id="ARBA00022840"/>
    </source>
</evidence>